<keyword evidence="1" id="KW-1133">Transmembrane helix</keyword>
<feature type="transmembrane region" description="Helical" evidence="1">
    <location>
        <begin position="12"/>
        <end position="33"/>
    </location>
</feature>
<evidence type="ECO:0000313" key="3">
    <source>
        <dbReference type="Proteomes" id="UP001140258"/>
    </source>
</evidence>
<evidence type="ECO:0000256" key="1">
    <source>
        <dbReference type="SAM" id="Phobius"/>
    </source>
</evidence>
<comment type="caution">
    <text evidence="2">The sequence shown here is derived from an EMBL/GenBank/DDBJ whole genome shotgun (WGS) entry which is preliminary data.</text>
</comment>
<gene>
    <name evidence="2" type="ORF">M2325_000716</name>
</gene>
<protein>
    <submittedName>
        <fullName evidence="2">Uncharacterized protein</fullName>
    </submittedName>
</protein>
<dbReference type="Proteomes" id="UP001140258">
    <property type="component" value="Unassembled WGS sequence"/>
</dbReference>
<accession>A0ABT2EX77</accession>
<keyword evidence="3" id="KW-1185">Reference proteome</keyword>
<dbReference type="EMBL" id="JANUCQ010000002">
    <property type="protein sequence ID" value="MCS3922031.1"/>
    <property type="molecule type" value="Genomic_DNA"/>
</dbReference>
<evidence type="ECO:0000313" key="2">
    <source>
        <dbReference type="EMBL" id="MCS3922031.1"/>
    </source>
</evidence>
<organism evidence="2 3">
    <name type="scientific">Methanococcus voltae PS</name>
    <dbReference type="NCBI Taxonomy" id="523842"/>
    <lineage>
        <taxon>Archaea</taxon>
        <taxon>Methanobacteriati</taxon>
        <taxon>Methanobacteriota</taxon>
        <taxon>Methanomada group</taxon>
        <taxon>Methanococci</taxon>
        <taxon>Methanococcales</taxon>
        <taxon>Methanococcaceae</taxon>
        <taxon>Methanococcus</taxon>
    </lineage>
</organism>
<keyword evidence="1" id="KW-0472">Membrane</keyword>
<name>A0ABT2EX77_METVO</name>
<proteinExistence type="predicted"/>
<reference evidence="2" key="1">
    <citation type="submission" date="2022-08" db="EMBL/GenBank/DDBJ databases">
        <title>Genomic Encyclopedia of Type Strains, Phase V (KMG-V): Genome sequencing to study the core and pangenomes of soil and plant-associated prokaryotes.</title>
        <authorList>
            <person name="Whitman W."/>
        </authorList>
    </citation>
    <scope>NUCLEOTIDE SEQUENCE</scope>
    <source>
        <strain evidence="2">PS</strain>
    </source>
</reference>
<feature type="transmembrane region" description="Helical" evidence="1">
    <location>
        <begin position="39"/>
        <end position="56"/>
    </location>
</feature>
<sequence>MENKKSNSTPLTNKVLLVLIGLYGLYVLYETHINNSPAFYSYATLTLFAIATQVLYKK</sequence>
<keyword evidence="1" id="KW-0812">Transmembrane</keyword>